<dbReference type="RefSeq" id="WP_141859547.1">
    <property type="nucleotide sequence ID" value="NZ_BMNV01000019.1"/>
</dbReference>
<gene>
    <name evidence="1" type="ORF">NYQ28_17020</name>
</gene>
<dbReference type="GeneID" id="95322433"/>
<reference evidence="1 2" key="1">
    <citation type="submission" date="2022-08" db="EMBL/GenBank/DDBJ databases">
        <title>Taxonomy of Curtobacterium flaccumfaciens.</title>
        <authorList>
            <person name="Osdaghi E."/>
            <person name="Taghavi S.M."/>
            <person name="Hamidizade M."/>
            <person name="Abachi H."/>
            <person name="Fazliarab A."/>
            <person name="Baeyen S."/>
            <person name="Portier P."/>
            <person name="Van Vaerenbergh J."/>
            <person name="Jacques M.-A."/>
        </authorList>
    </citation>
    <scope>NUCLEOTIDE SEQUENCE [LARGE SCALE GENOMIC DNA]</scope>
    <source>
        <strain evidence="1 2">LMG8786T</strain>
    </source>
</reference>
<comment type="caution">
    <text evidence="1">The sequence shown here is derived from an EMBL/GenBank/DDBJ whole genome shotgun (WGS) entry which is preliminary data.</text>
</comment>
<proteinExistence type="predicted"/>
<protein>
    <submittedName>
        <fullName evidence="1">Uncharacterized protein</fullName>
    </submittedName>
</protein>
<accession>A0ABT2HM91</accession>
<organism evidence="1 2">
    <name type="scientific">Curtobacterium citreum</name>
    <dbReference type="NCBI Taxonomy" id="2036"/>
    <lineage>
        <taxon>Bacteria</taxon>
        <taxon>Bacillati</taxon>
        <taxon>Actinomycetota</taxon>
        <taxon>Actinomycetes</taxon>
        <taxon>Micrococcales</taxon>
        <taxon>Microbacteriaceae</taxon>
        <taxon>Curtobacterium</taxon>
    </lineage>
</organism>
<sequence length="197" mass="21499">MPVRSLDKLEDATFDVTAARVVSGEFMLHRSVVEHDTSAGTVRLPVTLTVPDAVSVVVDVADGIGELILETVDVTASAVTLQGVSPCTVVVTTAVQSQVLLDVSTTPVAVRRWWRWRPWDGTTPVILDHRAVSRRLRENACPACTHPWDEHPTERDTTGATCGECDYELEHGELPRGRAVCTAQIPQQLIEPEPSDL</sequence>
<evidence type="ECO:0000313" key="1">
    <source>
        <dbReference type="EMBL" id="MCS6524272.1"/>
    </source>
</evidence>
<dbReference type="EMBL" id="JANVAD010000014">
    <property type="protein sequence ID" value="MCS6524272.1"/>
    <property type="molecule type" value="Genomic_DNA"/>
</dbReference>
<keyword evidence="2" id="KW-1185">Reference proteome</keyword>
<dbReference type="Proteomes" id="UP001652264">
    <property type="component" value="Unassembled WGS sequence"/>
</dbReference>
<evidence type="ECO:0000313" key="2">
    <source>
        <dbReference type="Proteomes" id="UP001652264"/>
    </source>
</evidence>
<name>A0ABT2HM91_9MICO</name>